<evidence type="ECO:0000313" key="8">
    <source>
        <dbReference type="Proteomes" id="UP000557566"/>
    </source>
</evidence>
<keyword evidence="4" id="KW-0271">Exosome</keyword>
<dbReference type="PANTHER" id="PTHR11953">
    <property type="entry name" value="EXOSOME COMPLEX COMPONENT"/>
    <property type="match status" value="1"/>
</dbReference>
<dbReference type="SUPFAM" id="SSF54211">
    <property type="entry name" value="Ribosomal protein S5 domain 2-like"/>
    <property type="match status" value="1"/>
</dbReference>
<dbReference type="InterPro" id="IPR050080">
    <property type="entry name" value="RNase_PH"/>
</dbReference>
<comment type="caution">
    <text evidence="7">The sequence shown here is derived from an EMBL/GenBank/DDBJ whole genome shotgun (WGS) entry which is preliminary data.</text>
</comment>
<dbReference type="InterPro" id="IPR027408">
    <property type="entry name" value="PNPase/RNase_PH_dom_sf"/>
</dbReference>
<evidence type="ECO:0000313" key="7">
    <source>
        <dbReference type="EMBL" id="KAF4510737.1"/>
    </source>
</evidence>
<dbReference type="GO" id="GO:0016075">
    <property type="term" value="P:rRNA catabolic process"/>
    <property type="evidence" value="ECO:0007669"/>
    <property type="project" value="TreeGrafter"/>
</dbReference>
<keyword evidence="5" id="KW-0539">Nucleus</keyword>
<proteinExistence type="inferred from homology"/>
<gene>
    <name evidence="7" type="ORF">G6O67_002605</name>
</gene>
<evidence type="ECO:0000256" key="3">
    <source>
        <dbReference type="ARBA" id="ARBA00022552"/>
    </source>
</evidence>
<dbReference type="SUPFAM" id="SSF55666">
    <property type="entry name" value="Ribonuclease PH domain 2-like"/>
    <property type="match status" value="1"/>
</dbReference>
<evidence type="ECO:0000256" key="1">
    <source>
        <dbReference type="ARBA" id="ARBA00004123"/>
    </source>
</evidence>
<evidence type="ECO:0000259" key="6">
    <source>
        <dbReference type="Pfam" id="PF01138"/>
    </source>
</evidence>
<dbReference type="InterPro" id="IPR020568">
    <property type="entry name" value="Ribosomal_Su5_D2-typ_SF"/>
</dbReference>
<dbReference type="OrthoDB" id="27298at2759"/>
<dbReference type="InterPro" id="IPR001247">
    <property type="entry name" value="ExoRNase_PH_dom1"/>
</dbReference>
<dbReference type="AlphaFoldDB" id="A0A8H4V7E6"/>
<keyword evidence="3" id="KW-0698">rRNA processing</keyword>
<dbReference type="EMBL" id="JAAVMX010000003">
    <property type="protein sequence ID" value="KAF4510737.1"/>
    <property type="molecule type" value="Genomic_DNA"/>
</dbReference>
<sequence>MAPSAEPAAELSHLSKADGSATFSHGGFTVTAAVNGPIEAPRRDENAFEALVDVAIRPAAGVGGTAERQLESIIQPALRQLIPVRNFPRCMIQVTLQVMEMPESAYVNTKLLQAQLNLPIIPALLHASILGLLSAAVPLKTLATATTLALGVDGKDMIVVDPGLAEADKARSIHVLGFTSDEELLLAECSGSFTVEEWDKILEAGRSVCCQGPDLDADAAMSTGGLESPSIKAFIRSAMEAQVSAGLYWK</sequence>
<dbReference type="PANTHER" id="PTHR11953:SF1">
    <property type="entry name" value="EXOSOME COMPLEX COMPONENT RRP46"/>
    <property type="match status" value="1"/>
</dbReference>
<dbReference type="GO" id="GO:0006364">
    <property type="term" value="P:rRNA processing"/>
    <property type="evidence" value="ECO:0007669"/>
    <property type="project" value="UniProtKB-KW"/>
</dbReference>
<dbReference type="GO" id="GO:0071051">
    <property type="term" value="P:poly(A)-dependent snoRNA 3'-end processing"/>
    <property type="evidence" value="ECO:0007669"/>
    <property type="project" value="TreeGrafter"/>
</dbReference>
<name>A0A8H4V7E6_9HYPO</name>
<feature type="domain" description="Exoribonuclease phosphorolytic" evidence="6">
    <location>
        <begin position="9"/>
        <end position="138"/>
    </location>
</feature>
<organism evidence="7 8">
    <name type="scientific">Ophiocordyceps sinensis</name>
    <dbReference type="NCBI Taxonomy" id="72228"/>
    <lineage>
        <taxon>Eukaryota</taxon>
        <taxon>Fungi</taxon>
        <taxon>Dikarya</taxon>
        <taxon>Ascomycota</taxon>
        <taxon>Pezizomycotina</taxon>
        <taxon>Sordariomycetes</taxon>
        <taxon>Hypocreomycetidae</taxon>
        <taxon>Hypocreales</taxon>
        <taxon>Ophiocordycipitaceae</taxon>
        <taxon>Ophiocordyceps</taxon>
    </lineage>
</organism>
<accession>A0A8H4V7E6</accession>
<dbReference type="GO" id="GO:0000176">
    <property type="term" value="C:nuclear exosome (RNase complex)"/>
    <property type="evidence" value="ECO:0007669"/>
    <property type="project" value="UniProtKB-ARBA"/>
</dbReference>
<protein>
    <recommendedName>
        <fullName evidence="6">Exoribonuclease phosphorolytic domain-containing protein</fullName>
    </recommendedName>
</protein>
<evidence type="ECO:0000256" key="4">
    <source>
        <dbReference type="ARBA" id="ARBA00022835"/>
    </source>
</evidence>
<dbReference type="Pfam" id="PF01138">
    <property type="entry name" value="RNase_PH"/>
    <property type="match status" value="1"/>
</dbReference>
<comment type="subcellular location">
    <subcellularLocation>
        <location evidence="1">Nucleus</location>
    </subcellularLocation>
</comment>
<comment type="similarity">
    <text evidence="2">Belongs to the RNase PH family.</text>
</comment>
<dbReference type="GO" id="GO:0034475">
    <property type="term" value="P:U4 snRNA 3'-end processing"/>
    <property type="evidence" value="ECO:0007669"/>
    <property type="project" value="TreeGrafter"/>
</dbReference>
<dbReference type="GO" id="GO:0000177">
    <property type="term" value="C:cytoplasmic exosome (RNase complex)"/>
    <property type="evidence" value="ECO:0007669"/>
    <property type="project" value="TreeGrafter"/>
</dbReference>
<dbReference type="Gene3D" id="3.30.230.70">
    <property type="entry name" value="GHMP Kinase, N-terminal domain"/>
    <property type="match status" value="1"/>
</dbReference>
<dbReference type="Proteomes" id="UP000557566">
    <property type="component" value="Unassembled WGS sequence"/>
</dbReference>
<dbReference type="GO" id="GO:0005730">
    <property type="term" value="C:nucleolus"/>
    <property type="evidence" value="ECO:0007669"/>
    <property type="project" value="TreeGrafter"/>
</dbReference>
<reference evidence="7 8" key="1">
    <citation type="journal article" date="2020" name="Genome Biol. Evol.">
        <title>A new high-quality draft genome assembly of the Chinese cordyceps Ophiocordyceps sinensis.</title>
        <authorList>
            <person name="Shu R."/>
            <person name="Zhang J."/>
            <person name="Meng Q."/>
            <person name="Zhang H."/>
            <person name="Zhou G."/>
            <person name="Li M."/>
            <person name="Wu P."/>
            <person name="Zhao Y."/>
            <person name="Chen C."/>
            <person name="Qin Q."/>
        </authorList>
    </citation>
    <scope>NUCLEOTIDE SEQUENCE [LARGE SCALE GENOMIC DNA]</scope>
    <source>
        <strain evidence="7 8">IOZ07</strain>
    </source>
</reference>
<evidence type="ECO:0000256" key="2">
    <source>
        <dbReference type="ARBA" id="ARBA00006678"/>
    </source>
</evidence>
<keyword evidence="8" id="KW-1185">Reference proteome</keyword>
<dbReference type="GO" id="GO:0071028">
    <property type="term" value="P:nuclear mRNA surveillance"/>
    <property type="evidence" value="ECO:0007669"/>
    <property type="project" value="TreeGrafter"/>
</dbReference>
<dbReference type="InterPro" id="IPR036345">
    <property type="entry name" value="ExoRNase_PH_dom2_sf"/>
</dbReference>
<dbReference type="GO" id="GO:0003723">
    <property type="term" value="F:RNA binding"/>
    <property type="evidence" value="ECO:0007669"/>
    <property type="project" value="TreeGrafter"/>
</dbReference>
<evidence type="ECO:0000256" key="5">
    <source>
        <dbReference type="ARBA" id="ARBA00023242"/>
    </source>
</evidence>